<feature type="transmembrane region" description="Helical" evidence="1">
    <location>
        <begin position="69"/>
        <end position="87"/>
    </location>
</feature>
<dbReference type="Proteomes" id="UP000600547">
    <property type="component" value="Unassembled WGS sequence"/>
</dbReference>
<keyword evidence="1" id="KW-1133">Transmembrane helix</keyword>
<feature type="transmembrane region" description="Helical" evidence="1">
    <location>
        <begin position="12"/>
        <end position="30"/>
    </location>
</feature>
<keyword evidence="1" id="KW-0812">Transmembrane</keyword>
<evidence type="ECO:0000256" key="1">
    <source>
        <dbReference type="SAM" id="Phobius"/>
    </source>
</evidence>
<evidence type="ECO:0000313" key="2">
    <source>
        <dbReference type="EMBL" id="GGM59806.1"/>
    </source>
</evidence>
<organism evidence="2 3">
    <name type="scientific">Deinococcus arenae</name>
    <dbReference type="NCBI Taxonomy" id="1452751"/>
    <lineage>
        <taxon>Bacteria</taxon>
        <taxon>Thermotogati</taxon>
        <taxon>Deinococcota</taxon>
        <taxon>Deinococci</taxon>
        <taxon>Deinococcales</taxon>
        <taxon>Deinococcaceae</taxon>
        <taxon>Deinococcus</taxon>
    </lineage>
</organism>
<protein>
    <submittedName>
        <fullName evidence="2">Uncharacterized protein</fullName>
    </submittedName>
</protein>
<reference evidence="3" key="1">
    <citation type="journal article" date="2019" name="Int. J. Syst. Evol. Microbiol.">
        <title>The Global Catalogue of Microorganisms (GCM) 10K type strain sequencing project: providing services to taxonomists for standard genome sequencing and annotation.</title>
        <authorList>
            <consortium name="The Broad Institute Genomics Platform"/>
            <consortium name="The Broad Institute Genome Sequencing Center for Infectious Disease"/>
            <person name="Wu L."/>
            <person name="Ma J."/>
        </authorList>
    </citation>
    <scope>NUCLEOTIDE SEQUENCE [LARGE SCALE GENOMIC DNA]</scope>
    <source>
        <strain evidence="3">JCM 31047</strain>
    </source>
</reference>
<dbReference type="AlphaFoldDB" id="A0A8H9LAK8"/>
<comment type="caution">
    <text evidence="2">The sequence shown here is derived from an EMBL/GenBank/DDBJ whole genome shotgun (WGS) entry which is preliminary data.</text>
</comment>
<sequence length="144" mass="15402">MTTRPPEPSRFTSLHLLGAALLGVIAWVHFKDIPDKLKETDYLGWAYILLVAGCAAAGAWLLSSHPRRGYVLGSVISLGAIIGYVLTRTTGLPHATDDIGNWAELSGMVALVAEGAFLILSAVALRPARTPETVQTNTPFPNDH</sequence>
<feature type="transmembrane region" description="Helical" evidence="1">
    <location>
        <begin position="42"/>
        <end position="62"/>
    </location>
</feature>
<keyword evidence="1" id="KW-0472">Membrane</keyword>
<evidence type="ECO:0000313" key="3">
    <source>
        <dbReference type="Proteomes" id="UP000600547"/>
    </source>
</evidence>
<name>A0A8H9LAK8_9DEIO</name>
<dbReference type="RefSeq" id="WP_155300326.1">
    <property type="nucleotide sequence ID" value="NZ_BMQG01000032.1"/>
</dbReference>
<gene>
    <name evidence="2" type="ORF">GCM10008956_39360</name>
</gene>
<keyword evidence="3" id="KW-1185">Reference proteome</keyword>
<feature type="transmembrane region" description="Helical" evidence="1">
    <location>
        <begin position="107"/>
        <end position="125"/>
    </location>
</feature>
<dbReference type="EMBL" id="BMQG01000032">
    <property type="protein sequence ID" value="GGM59806.1"/>
    <property type="molecule type" value="Genomic_DNA"/>
</dbReference>
<proteinExistence type="predicted"/>
<accession>A0A8H9LAK8</accession>